<dbReference type="RefSeq" id="WP_084256531.1">
    <property type="nucleotide sequence ID" value="NZ_FWWV01000009.1"/>
</dbReference>
<organism evidence="1 2">
    <name type="scientific">Pasteurella testudinis DSM 23072</name>
    <dbReference type="NCBI Taxonomy" id="1122938"/>
    <lineage>
        <taxon>Bacteria</taxon>
        <taxon>Pseudomonadati</taxon>
        <taxon>Pseudomonadota</taxon>
        <taxon>Gammaproteobacteria</taxon>
        <taxon>Pasteurellales</taxon>
        <taxon>Pasteurellaceae</taxon>
        <taxon>Pasteurella</taxon>
    </lineage>
</organism>
<evidence type="ECO:0000313" key="1">
    <source>
        <dbReference type="EMBL" id="SMB82310.1"/>
    </source>
</evidence>
<gene>
    <name evidence="1" type="ORF">SAMN05660772_02048</name>
</gene>
<accession>A0A1W1UML0</accession>
<protein>
    <submittedName>
        <fullName evidence="1">Uncharacterized protein</fullName>
    </submittedName>
</protein>
<reference evidence="2" key="1">
    <citation type="submission" date="2017-04" db="EMBL/GenBank/DDBJ databases">
        <authorList>
            <person name="Varghese N."/>
            <person name="Submissions S."/>
        </authorList>
    </citation>
    <scope>NUCLEOTIDE SEQUENCE [LARGE SCALE GENOMIC DNA]</scope>
    <source>
        <strain evidence="2">DSM 23072</strain>
    </source>
</reference>
<keyword evidence="2" id="KW-1185">Reference proteome</keyword>
<dbReference type="AlphaFoldDB" id="A0A1W1UML0"/>
<evidence type="ECO:0000313" key="2">
    <source>
        <dbReference type="Proteomes" id="UP000192408"/>
    </source>
</evidence>
<dbReference type="EMBL" id="FWWV01000009">
    <property type="protein sequence ID" value="SMB82310.1"/>
    <property type="molecule type" value="Genomic_DNA"/>
</dbReference>
<dbReference type="STRING" id="1122938.SAMN05660772_02048"/>
<sequence>MPTKYINENAWKKIEELTLSTIIQTKFMLKETEILQVVIEKGLQQLSDDDLLQYVNENKKR</sequence>
<name>A0A1W1UML0_9PAST</name>
<dbReference type="Proteomes" id="UP000192408">
    <property type="component" value="Unassembled WGS sequence"/>
</dbReference>
<proteinExistence type="predicted"/>